<keyword evidence="2" id="KW-1185">Reference proteome</keyword>
<sequence>MEIRATQKRWFAVCPVCDNPLQIIGMLERDASYGKHFFPLPDTVSVPPGRVNKEEYAWCSYASKIKSLRSLRSNRVKNHVKEITFCFIYKKNQPPDGYHHPALPGIFVYNCC</sequence>
<proteinExistence type="predicted"/>
<evidence type="ECO:0000313" key="1">
    <source>
        <dbReference type="EMBL" id="RQM37951.1"/>
    </source>
</evidence>
<dbReference type="Proteomes" id="UP000279457">
    <property type="component" value="Unassembled WGS sequence"/>
</dbReference>
<dbReference type="AlphaFoldDB" id="A0A3N6SGW0"/>
<organism evidence="1 2">
    <name type="scientific">Erwinia psidii</name>
    <dbReference type="NCBI Taxonomy" id="69224"/>
    <lineage>
        <taxon>Bacteria</taxon>
        <taxon>Pseudomonadati</taxon>
        <taxon>Pseudomonadota</taxon>
        <taxon>Gammaproteobacteria</taxon>
        <taxon>Enterobacterales</taxon>
        <taxon>Erwiniaceae</taxon>
        <taxon>Erwinia</taxon>
    </lineage>
</organism>
<accession>A0A3N6SGW0</accession>
<dbReference type="EMBL" id="RHHM01000008">
    <property type="protein sequence ID" value="RQM37951.1"/>
    <property type="molecule type" value="Genomic_DNA"/>
</dbReference>
<gene>
    <name evidence="1" type="ORF">EB241_11735</name>
</gene>
<name>A0A3N6SGW0_9GAMM</name>
<comment type="caution">
    <text evidence="1">The sequence shown here is derived from an EMBL/GenBank/DDBJ whole genome shotgun (WGS) entry which is preliminary data.</text>
</comment>
<protein>
    <submittedName>
        <fullName evidence="1">Uncharacterized protein</fullName>
    </submittedName>
</protein>
<reference evidence="1 2" key="1">
    <citation type="submission" date="2018-10" db="EMBL/GenBank/DDBJ databases">
        <title>Draft genome sequence for the type isolate of Erwinia psidii, agent causal of bacterial blight in guava (Psidium guajava) and wilt and die-back of Eucalyptus spp.</title>
        <authorList>
            <person name="Hermenegildo P.S."/>
            <person name="Santos S.A."/>
            <person name="Guimaraes L.M.S."/>
            <person name="Vidigal P.M.P."/>
            <person name="Pereira I.C."/>
            <person name="Badel J.L."/>
            <person name="Alfenas-Zerbini P."/>
            <person name="Ferreira M.A.S.V."/>
            <person name="Alfenas A.C."/>
        </authorList>
    </citation>
    <scope>NUCLEOTIDE SEQUENCE [LARGE SCALE GENOMIC DNA]</scope>
    <source>
        <strain evidence="1 2">IBSBF 435</strain>
    </source>
</reference>
<evidence type="ECO:0000313" key="2">
    <source>
        <dbReference type="Proteomes" id="UP000279457"/>
    </source>
</evidence>